<feature type="transmembrane region" description="Helical" evidence="1">
    <location>
        <begin position="87"/>
        <end position="108"/>
    </location>
</feature>
<dbReference type="PANTHER" id="PTHR33294:SF5">
    <property type="entry name" value="AWPM-19-LIKE FAMILY PROTEIN"/>
    <property type="match status" value="1"/>
</dbReference>
<name>A0A811S3C8_9POAL</name>
<protein>
    <submittedName>
        <fullName evidence="2">Uncharacterized protein</fullName>
    </submittedName>
</protein>
<dbReference type="EMBL" id="CAJGYO010000017">
    <property type="protein sequence ID" value="CAD6335206.1"/>
    <property type="molecule type" value="Genomic_DNA"/>
</dbReference>
<accession>A0A811S3C8</accession>
<dbReference type="PANTHER" id="PTHR33294">
    <property type="entry name" value="AWPM-19-LIKE FAMILY PROTEIN"/>
    <property type="match status" value="1"/>
</dbReference>
<keyword evidence="1" id="KW-0812">Transmembrane</keyword>
<dbReference type="Proteomes" id="UP000604825">
    <property type="component" value="Unassembled WGS sequence"/>
</dbReference>
<evidence type="ECO:0000313" key="3">
    <source>
        <dbReference type="Proteomes" id="UP000604825"/>
    </source>
</evidence>
<evidence type="ECO:0000256" key="1">
    <source>
        <dbReference type="SAM" id="Phobius"/>
    </source>
</evidence>
<feature type="transmembrane region" description="Helical" evidence="1">
    <location>
        <begin position="52"/>
        <end position="75"/>
    </location>
</feature>
<reference evidence="2" key="1">
    <citation type="submission" date="2020-10" db="EMBL/GenBank/DDBJ databases">
        <authorList>
            <person name="Han B."/>
            <person name="Lu T."/>
            <person name="Zhao Q."/>
            <person name="Huang X."/>
            <person name="Zhao Y."/>
        </authorList>
    </citation>
    <scope>NUCLEOTIDE SEQUENCE</scope>
</reference>
<dbReference type="OrthoDB" id="1919377at2759"/>
<keyword evidence="1" id="KW-0472">Membrane</keyword>
<dbReference type="Pfam" id="PF05512">
    <property type="entry name" value="AWPM-19"/>
    <property type="match status" value="1"/>
</dbReference>
<evidence type="ECO:0000313" key="2">
    <source>
        <dbReference type="EMBL" id="CAD6335206.1"/>
    </source>
</evidence>
<proteinExistence type="predicted"/>
<gene>
    <name evidence="2" type="ORF">NCGR_LOCUS59304</name>
</gene>
<dbReference type="AlphaFoldDB" id="A0A811S3C8"/>
<organism evidence="2 3">
    <name type="scientific">Miscanthus lutarioriparius</name>
    <dbReference type="NCBI Taxonomy" id="422564"/>
    <lineage>
        <taxon>Eukaryota</taxon>
        <taxon>Viridiplantae</taxon>
        <taxon>Streptophyta</taxon>
        <taxon>Embryophyta</taxon>
        <taxon>Tracheophyta</taxon>
        <taxon>Spermatophyta</taxon>
        <taxon>Magnoliopsida</taxon>
        <taxon>Liliopsida</taxon>
        <taxon>Poales</taxon>
        <taxon>Poaceae</taxon>
        <taxon>PACMAD clade</taxon>
        <taxon>Panicoideae</taxon>
        <taxon>Andropogonodae</taxon>
        <taxon>Andropogoneae</taxon>
        <taxon>Saccharinae</taxon>
        <taxon>Miscanthus</taxon>
    </lineage>
</organism>
<keyword evidence="1" id="KW-1133">Transmembrane helix</keyword>
<comment type="caution">
    <text evidence="2">The sequence shown here is derived from an EMBL/GenBank/DDBJ whole genome shotgun (WGS) entry which is preliminary data.</text>
</comment>
<dbReference type="InterPro" id="IPR008390">
    <property type="entry name" value="AWPM-19"/>
</dbReference>
<sequence length="182" mass="18717">MAGGMMVGRTMLAPLLVLNLIMYIVVIGFASWNLNHFINGQTNYLGVAGNCATFYFLVFAILAGVVGAASKLAGIHHVRSAGRGDSLTASAASSLIAWAITVLAFGLACKEIHVGGNADGASGCWRPSSSSSHSRSCSTCSCSTPASLAATSHTPTADTPRRRITMLAQVQAASTSPWPGSN</sequence>
<keyword evidence="3" id="KW-1185">Reference proteome</keyword>
<feature type="transmembrane region" description="Helical" evidence="1">
    <location>
        <begin position="12"/>
        <end position="32"/>
    </location>
</feature>